<proteinExistence type="predicted"/>
<dbReference type="PANTHER" id="PTHR32108:SF9">
    <property type="entry name" value="REVERSE TRANSCRIPTASE RNASE H-LIKE DOMAIN-CONTAINING PROTEIN"/>
    <property type="match status" value="1"/>
</dbReference>
<feature type="compositionally biased region" description="Basic and acidic residues" evidence="1">
    <location>
        <begin position="673"/>
        <end position="682"/>
    </location>
</feature>
<evidence type="ECO:0000256" key="1">
    <source>
        <dbReference type="SAM" id="MobiDB-lite"/>
    </source>
</evidence>
<protein>
    <recommendedName>
        <fullName evidence="3">Retrotransposon gag domain-containing protein</fullName>
    </recommendedName>
</protein>
<feature type="compositionally biased region" description="Basic and acidic residues" evidence="1">
    <location>
        <begin position="42"/>
        <end position="61"/>
    </location>
</feature>
<dbReference type="AlphaFoldDB" id="A0A2N9EE78"/>
<dbReference type="EMBL" id="OIVN01000036">
    <property type="protein sequence ID" value="SPC72998.1"/>
    <property type="molecule type" value="Genomic_DNA"/>
</dbReference>
<feature type="compositionally biased region" description="Low complexity" evidence="1">
    <location>
        <begin position="663"/>
        <end position="672"/>
    </location>
</feature>
<accession>A0A2N9EE78</accession>
<name>A0A2N9EE78_FAGSY</name>
<feature type="region of interest" description="Disordered" evidence="1">
    <location>
        <begin position="655"/>
        <end position="697"/>
    </location>
</feature>
<gene>
    <name evidence="2" type="ORF">FSB_LOCUS880</name>
</gene>
<evidence type="ECO:0000313" key="2">
    <source>
        <dbReference type="EMBL" id="SPC72998.1"/>
    </source>
</evidence>
<evidence type="ECO:0008006" key="3">
    <source>
        <dbReference type="Google" id="ProtNLM"/>
    </source>
</evidence>
<sequence length="746" mass="85700">MAGETSGPGPSEQEIRMVALERKFDELLSFVQLIARQNSDNEDPKKEDNKNTNDEELERHSHTAPPPPTPPRPPTPPKPEGKDSQIDSKIDSLEEKIRLMQGLNSFGNTDFSNMSWFPNMIVPPKFKAPEFEKYNGRGDPMIHLQMYCWKMLKKISHWKELADTFLAQYGFNSQIAPDQFDLQRMEKKSSETFREYAQRWREKATRARPPLNEREMIVYTLKNPYFDWMIGLQLQFFVKLIPAGERIEDAVKTKKIVDMLALLALAEQAAKKTPAKKKEGDVQMIGRSNGRPRQALSTFTMQPIQPRPTSIPAPTQAPASLYPILIEKSLISPVVPRPYNGPQRRDFDQNLTCDFHFGEFEGLPNITTNPLPNHPEGNVNMIEIEEVDDRFNLAGDQASWKRLFHTLKEQGHITPLEAPPGPSMGDVCEYHLGARGHSLECCEEFRKEIADLKEKGLVRRKEIPSKESCQQYNSSDLDWYADLDLDNILEEEMDLEDLLDEEDARGYYLEEDADEWRDVDFSKLLHFPCLIMPHGFETPEFEIFYENGDLESHLQKYCEKMALHVENELLMISVFPESLSKRAAAWFYQLRDLIGLGDLAKSFLEQYRFNTKSILEYLGLKEDEELYVIPDLEVNEVIVEIKEKSEMPSLPALIEEEEEKQAKTPPTNTTATAKEEEEKLPPPKDPNNNTTAKEARTAPMVEKLSINAITEEGESTTFLIRRYQQGEETKMWTSVPLLQCISSSNE</sequence>
<organism evidence="2">
    <name type="scientific">Fagus sylvatica</name>
    <name type="common">Beechnut</name>
    <dbReference type="NCBI Taxonomy" id="28930"/>
    <lineage>
        <taxon>Eukaryota</taxon>
        <taxon>Viridiplantae</taxon>
        <taxon>Streptophyta</taxon>
        <taxon>Embryophyta</taxon>
        <taxon>Tracheophyta</taxon>
        <taxon>Spermatophyta</taxon>
        <taxon>Magnoliopsida</taxon>
        <taxon>eudicotyledons</taxon>
        <taxon>Gunneridae</taxon>
        <taxon>Pentapetalae</taxon>
        <taxon>rosids</taxon>
        <taxon>fabids</taxon>
        <taxon>Fagales</taxon>
        <taxon>Fagaceae</taxon>
        <taxon>Fagus</taxon>
    </lineage>
</organism>
<feature type="region of interest" description="Disordered" evidence="1">
    <location>
        <begin position="35"/>
        <end position="86"/>
    </location>
</feature>
<reference evidence="2" key="1">
    <citation type="submission" date="2018-02" db="EMBL/GenBank/DDBJ databases">
        <authorList>
            <person name="Cohen D.B."/>
            <person name="Kent A.D."/>
        </authorList>
    </citation>
    <scope>NUCLEOTIDE SEQUENCE</scope>
</reference>
<dbReference type="PANTHER" id="PTHR32108">
    <property type="entry name" value="DNA-DIRECTED RNA POLYMERASE SUBUNIT ALPHA"/>
    <property type="match status" value="1"/>
</dbReference>
<feature type="compositionally biased region" description="Pro residues" evidence="1">
    <location>
        <begin position="64"/>
        <end position="78"/>
    </location>
</feature>